<keyword evidence="3 6" id="KW-0863">Zinc-finger</keyword>
<dbReference type="GO" id="GO:0061630">
    <property type="term" value="F:ubiquitin protein ligase activity"/>
    <property type="evidence" value="ECO:0007669"/>
    <property type="project" value="TreeGrafter"/>
</dbReference>
<evidence type="ECO:0000256" key="5">
    <source>
        <dbReference type="ARBA" id="ARBA00022833"/>
    </source>
</evidence>
<keyword evidence="10" id="KW-1185">Reference proteome</keyword>
<dbReference type="Proteomes" id="UP001145021">
    <property type="component" value="Unassembled WGS sequence"/>
</dbReference>
<dbReference type="InterPro" id="IPR001841">
    <property type="entry name" value="Znf_RING"/>
</dbReference>
<evidence type="ECO:0000256" key="3">
    <source>
        <dbReference type="ARBA" id="ARBA00022771"/>
    </source>
</evidence>
<proteinExistence type="predicted"/>
<feature type="coiled-coil region" evidence="7">
    <location>
        <begin position="138"/>
        <end position="207"/>
    </location>
</feature>
<dbReference type="InterPro" id="IPR024766">
    <property type="entry name" value="Znf_RING_H2"/>
</dbReference>
<evidence type="ECO:0000313" key="9">
    <source>
        <dbReference type="EMBL" id="KAJ1643739.1"/>
    </source>
</evidence>
<evidence type="ECO:0000256" key="2">
    <source>
        <dbReference type="ARBA" id="ARBA00022723"/>
    </source>
</evidence>
<sequence>MVCVVCQISLFNPALPTSKKNGKGKDKETEQQLVANKSIKDRALLLAALQCGHVFHSHCINTWLQKTSSASVCPLCSKPVNVSPVKLFLQIDDEDIAHAKPNQPLKKISVDELSNKISQLGITQSLDDSENNNNDKALELVNEKIEKLCKIAHNQEKQISGLKEQNKISKKKRSHLYCRLARSSNEIKELMTDVSKKNKLIDSLENEIALLALGQTL</sequence>
<dbReference type="GO" id="GO:0008270">
    <property type="term" value="F:zinc ion binding"/>
    <property type="evidence" value="ECO:0007669"/>
    <property type="project" value="UniProtKB-KW"/>
</dbReference>
<evidence type="ECO:0000259" key="8">
    <source>
        <dbReference type="PROSITE" id="PS50089"/>
    </source>
</evidence>
<comment type="pathway">
    <text evidence="1">Protein modification; protein ubiquitination.</text>
</comment>
<feature type="domain" description="RING-type" evidence="8">
    <location>
        <begin position="3"/>
        <end position="77"/>
    </location>
</feature>
<dbReference type="GO" id="GO:0031297">
    <property type="term" value="P:replication fork processing"/>
    <property type="evidence" value="ECO:0007669"/>
    <property type="project" value="TreeGrafter"/>
</dbReference>
<evidence type="ECO:0000256" key="7">
    <source>
        <dbReference type="SAM" id="Coils"/>
    </source>
</evidence>
<comment type="caution">
    <text evidence="9">The sequence shown here is derived from an EMBL/GenBank/DDBJ whole genome shotgun (WGS) entry which is preliminary data.</text>
</comment>
<reference evidence="9" key="1">
    <citation type="submission" date="2022-07" db="EMBL/GenBank/DDBJ databases">
        <title>Phylogenomic reconstructions and comparative analyses of Kickxellomycotina fungi.</title>
        <authorList>
            <person name="Reynolds N.K."/>
            <person name="Stajich J.E."/>
            <person name="Barry K."/>
            <person name="Grigoriev I.V."/>
            <person name="Crous P."/>
            <person name="Smith M.E."/>
        </authorList>
    </citation>
    <scope>NUCLEOTIDE SEQUENCE</scope>
    <source>
        <strain evidence="9">NBRC 105413</strain>
    </source>
</reference>
<accession>A0A9W8CJ11</accession>
<dbReference type="SMART" id="SM00184">
    <property type="entry name" value="RING"/>
    <property type="match status" value="1"/>
</dbReference>
<evidence type="ECO:0000313" key="10">
    <source>
        <dbReference type="Proteomes" id="UP001145021"/>
    </source>
</evidence>
<dbReference type="EMBL" id="JANBOH010000225">
    <property type="protein sequence ID" value="KAJ1643739.1"/>
    <property type="molecule type" value="Genomic_DNA"/>
</dbReference>
<dbReference type="InterPro" id="IPR013083">
    <property type="entry name" value="Znf_RING/FYVE/PHD"/>
</dbReference>
<dbReference type="InterPro" id="IPR052639">
    <property type="entry name" value="TRAIP_ubiq-protein_ligase"/>
</dbReference>
<dbReference type="PANTHER" id="PTHR46569">
    <property type="entry name" value="E3 UBIQUITIN-PROTEIN LIGASE TRAIP"/>
    <property type="match status" value="1"/>
</dbReference>
<dbReference type="GO" id="GO:0090734">
    <property type="term" value="C:site of DNA damage"/>
    <property type="evidence" value="ECO:0007669"/>
    <property type="project" value="TreeGrafter"/>
</dbReference>
<dbReference type="Pfam" id="PF12678">
    <property type="entry name" value="zf-rbx1"/>
    <property type="match status" value="1"/>
</dbReference>
<dbReference type="AlphaFoldDB" id="A0A9W8CJ11"/>
<dbReference type="PANTHER" id="PTHR46569:SF1">
    <property type="entry name" value="E3 UBIQUITIN-PROTEIN LIGASE RFWD3-RELATED"/>
    <property type="match status" value="1"/>
</dbReference>
<dbReference type="SUPFAM" id="SSF57850">
    <property type="entry name" value="RING/U-box"/>
    <property type="match status" value="1"/>
</dbReference>
<evidence type="ECO:0000256" key="6">
    <source>
        <dbReference type="PROSITE-ProRule" id="PRU00175"/>
    </source>
</evidence>
<keyword evidence="4" id="KW-0833">Ubl conjugation pathway</keyword>
<keyword evidence="2" id="KW-0479">Metal-binding</keyword>
<name>A0A9W8CJ11_9FUNG</name>
<dbReference type="Gene3D" id="3.30.40.10">
    <property type="entry name" value="Zinc/RING finger domain, C3HC4 (zinc finger)"/>
    <property type="match status" value="1"/>
</dbReference>
<organism evidence="9 10">
    <name type="scientific">Coemansia asiatica</name>
    <dbReference type="NCBI Taxonomy" id="1052880"/>
    <lineage>
        <taxon>Eukaryota</taxon>
        <taxon>Fungi</taxon>
        <taxon>Fungi incertae sedis</taxon>
        <taxon>Zoopagomycota</taxon>
        <taxon>Kickxellomycotina</taxon>
        <taxon>Kickxellomycetes</taxon>
        <taxon>Kickxellales</taxon>
        <taxon>Kickxellaceae</taxon>
        <taxon>Coemansia</taxon>
    </lineage>
</organism>
<keyword evidence="7" id="KW-0175">Coiled coil</keyword>
<keyword evidence="5" id="KW-0862">Zinc</keyword>
<dbReference type="PROSITE" id="PS50089">
    <property type="entry name" value="ZF_RING_2"/>
    <property type="match status" value="1"/>
</dbReference>
<evidence type="ECO:0000256" key="4">
    <source>
        <dbReference type="ARBA" id="ARBA00022786"/>
    </source>
</evidence>
<gene>
    <name evidence="9" type="ORF">LPJ64_004518</name>
</gene>
<protein>
    <recommendedName>
        <fullName evidence="8">RING-type domain-containing protein</fullName>
    </recommendedName>
</protein>
<evidence type="ECO:0000256" key="1">
    <source>
        <dbReference type="ARBA" id="ARBA00004906"/>
    </source>
</evidence>
<dbReference type="GO" id="GO:0005634">
    <property type="term" value="C:nucleus"/>
    <property type="evidence" value="ECO:0007669"/>
    <property type="project" value="TreeGrafter"/>
</dbReference>
<dbReference type="GO" id="GO:0016567">
    <property type="term" value="P:protein ubiquitination"/>
    <property type="evidence" value="ECO:0007669"/>
    <property type="project" value="TreeGrafter"/>
</dbReference>